<evidence type="ECO:0000256" key="1">
    <source>
        <dbReference type="SAM" id="MobiDB-lite"/>
    </source>
</evidence>
<feature type="region of interest" description="Disordered" evidence="1">
    <location>
        <begin position="62"/>
        <end position="112"/>
    </location>
</feature>
<organism evidence="3 4">
    <name type="scientific">Trametes coccinea (strain BRFM310)</name>
    <name type="common">Pycnoporus coccineus</name>
    <dbReference type="NCBI Taxonomy" id="1353009"/>
    <lineage>
        <taxon>Eukaryota</taxon>
        <taxon>Fungi</taxon>
        <taxon>Dikarya</taxon>
        <taxon>Basidiomycota</taxon>
        <taxon>Agaricomycotina</taxon>
        <taxon>Agaricomycetes</taxon>
        <taxon>Polyporales</taxon>
        <taxon>Polyporaceae</taxon>
        <taxon>Trametes</taxon>
    </lineage>
</organism>
<accession>A0A1Y2I666</accession>
<name>A0A1Y2I666_TRAC3</name>
<feature type="compositionally biased region" description="Polar residues" evidence="1">
    <location>
        <begin position="100"/>
        <end position="112"/>
    </location>
</feature>
<keyword evidence="2" id="KW-0812">Transmembrane</keyword>
<sequence>MMLAWIYLSAWQGYAHVHLSADLTVAFSPVLSSWPLLLLSLFLLARVAQLTLSCATASPQGTAIRHAPAHPADPASTARASSPRPPPPPPPTVSVHRTASLLTTSDLPQPPS</sequence>
<dbReference type="EMBL" id="KZ084172">
    <property type="protein sequence ID" value="OSC96626.1"/>
    <property type="molecule type" value="Genomic_DNA"/>
</dbReference>
<keyword evidence="2" id="KW-1133">Transmembrane helix</keyword>
<keyword evidence="4" id="KW-1185">Reference proteome</keyword>
<protein>
    <submittedName>
        <fullName evidence="3">Uncharacterized protein</fullName>
    </submittedName>
</protein>
<gene>
    <name evidence="3" type="ORF">PYCCODRAFT_1260183</name>
</gene>
<dbReference type="Proteomes" id="UP000193067">
    <property type="component" value="Unassembled WGS sequence"/>
</dbReference>
<feature type="transmembrane region" description="Helical" evidence="2">
    <location>
        <begin position="25"/>
        <end position="45"/>
    </location>
</feature>
<evidence type="ECO:0000313" key="4">
    <source>
        <dbReference type="Proteomes" id="UP000193067"/>
    </source>
</evidence>
<reference evidence="3 4" key="1">
    <citation type="journal article" date="2015" name="Biotechnol. Biofuels">
        <title>Enhanced degradation of softwood versus hardwood by the white-rot fungus Pycnoporus coccineus.</title>
        <authorList>
            <person name="Couturier M."/>
            <person name="Navarro D."/>
            <person name="Chevret D."/>
            <person name="Henrissat B."/>
            <person name="Piumi F."/>
            <person name="Ruiz-Duenas F.J."/>
            <person name="Martinez A.T."/>
            <person name="Grigoriev I.V."/>
            <person name="Riley R."/>
            <person name="Lipzen A."/>
            <person name="Berrin J.G."/>
            <person name="Master E.R."/>
            <person name="Rosso M.N."/>
        </authorList>
    </citation>
    <scope>NUCLEOTIDE SEQUENCE [LARGE SCALE GENOMIC DNA]</scope>
    <source>
        <strain evidence="3 4">BRFM310</strain>
    </source>
</reference>
<evidence type="ECO:0000313" key="3">
    <source>
        <dbReference type="EMBL" id="OSC96626.1"/>
    </source>
</evidence>
<dbReference type="AlphaFoldDB" id="A0A1Y2I666"/>
<keyword evidence="2" id="KW-0472">Membrane</keyword>
<feature type="compositionally biased region" description="Low complexity" evidence="1">
    <location>
        <begin position="72"/>
        <end position="82"/>
    </location>
</feature>
<proteinExistence type="predicted"/>
<feature type="compositionally biased region" description="Pro residues" evidence="1">
    <location>
        <begin position="83"/>
        <end position="92"/>
    </location>
</feature>
<evidence type="ECO:0000256" key="2">
    <source>
        <dbReference type="SAM" id="Phobius"/>
    </source>
</evidence>